<dbReference type="SUPFAM" id="SSF53448">
    <property type="entry name" value="Nucleotide-diphospho-sugar transferases"/>
    <property type="match status" value="1"/>
</dbReference>
<reference evidence="1 2" key="1">
    <citation type="submission" date="2018-04" db="EMBL/GenBank/DDBJ databases">
        <title>Novel Campyloabacter and Helicobacter Species and Strains.</title>
        <authorList>
            <person name="Mannion A.J."/>
            <person name="Shen Z."/>
            <person name="Fox J.G."/>
        </authorList>
    </citation>
    <scope>NUCLEOTIDE SEQUENCE [LARGE SCALE GENOMIC DNA]</scope>
    <source>
        <strain evidence="1 2">MIT 97-5075</strain>
    </source>
</reference>
<keyword evidence="2" id="KW-1185">Reference proteome</keyword>
<protein>
    <submittedName>
        <fullName evidence="1">Methyltransferase FkbM</fullName>
    </submittedName>
</protein>
<dbReference type="GO" id="GO:0032259">
    <property type="term" value="P:methylation"/>
    <property type="evidence" value="ECO:0007669"/>
    <property type="project" value="UniProtKB-KW"/>
</dbReference>
<comment type="caution">
    <text evidence="1">The sequence shown here is derived from an EMBL/GenBank/DDBJ whole genome shotgun (WGS) entry which is preliminary data.</text>
</comment>
<sequence length="325" mass="38347">MKAASQTFYQCKSPVLFLTFNRLDTVEQTLPQILQAKPPKIYLASDGARENKKDSQGKLESEKVAKIRKYMLDTINQQCEIKTRFLDSNLGCKMGVSSAISWFFSQEEQGIILEDDCLPSLSFFRFCDELLEYYKETEQIFLISGWSGLDLLPRLKQYMQVDYFFSKYAHIWGWASWANRWTKYEREIEDFETHFAKMSFCNHREKRYWHKIFLSYIAGEIDTWDYPLTYSMWKHQAISIQPKHAFIKNIGFNREDATHTTSTSPIQALKNYDIDFPLQTPKTMQPTPKLEQAIFEGVFGGKQQYMLRLINKVSQKLLGKKLFWH</sequence>
<dbReference type="Gene3D" id="3.90.550.10">
    <property type="entry name" value="Spore Coat Polysaccharide Biosynthesis Protein SpsA, Chain A"/>
    <property type="match status" value="1"/>
</dbReference>
<proteinExistence type="predicted"/>
<dbReference type="AlphaFoldDB" id="A0A3D8J670"/>
<evidence type="ECO:0000313" key="1">
    <source>
        <dbReference type="EMBL" id="RDU72695.1"/>
    </source>
</evidence>
<dbReference type="RefSeq" id="WP_104762463.1">
    <property type="nucleotide sequence ID" value="NZ_FZPM01000004.1"/>
</dbReference>
<name>A0A3D8J670_9HELI</name>
<dbReference type="Proteomes" id="UP000256424">
    <property type="component" value="Unassembled WGS sequence"/>
</dbReference>
<keyword evidence="1" id="KW-0808">Transferase</keyword>
<dbReference type="EMBL" id="NXLW01000005">
    <property type="protein sequence ID" value="RDU72695.1"/>
    <property type="molecule type" value="Genomic_DNA"/>
</dbReference>
<dbReference type="OrthoDB" id="5180856at2"/>
<accession>A0A3D8J670</accession>
<organism evidence="1 2">
    <name type="scientific">Helicobacter aurati</name>
    <dbReference type="NCBI Taxonomy" id="137778"/>
    <lineage>
        <taxon>Bacteria</taxon>
        <taxon>Pseudomonadati</taxon>
        <taxon>Campylobacterota</taxon>
        <taxon>Epsilonproteobacteria</taxon>
        <taxon>Campylobacterales</taxon>
        <taxon>Helicobacteraceae</taxon>
        <taxon>Helicobacter</taxon>
    </lineage>
</organism>
<dbReference type="InterPro" id="IPR029044">
    <property type="entry name" value="Nucleotide-diphossugar_trans"/>
</dbReference>
<evidence type="ECO:0000313" key="2">
    <source>
        <dbReference type="Proteomes" id="UP000256424"/>
    </source>
</evidence>
<dbReference type="GO" id="GO:0008168">
    <property type="term" value="F:methyltransferase activity"/>
    <property type="evidence" value="ECO:0007669"/>
    <property type="project" value="UniProtKB-KW"/>
</dbReference>
<keyword evidence="1" id="KW-0489">Methyltransferase</keyword>
<gene>
    <name evidence="1" type="ORF">CQA66_03590</name>
</gene>